<proteinExistence type="predicted"/>
<dbReference type="EMBL" id="LUGH01001404">
    <property type="protein sequence ID" value="OBZ81149.1"/>
    <property type="molecule type" value="Genomic_DNA"/>
</dbReference>
<sequence length="163" mass="18502">MVLFGPLKDLLKTFNSSKYLSRDTADYQFETTVHSLSTKELCPEVVKKWCKNVKQCNYQVLNTDEVVAYWKMRNKATKQLNTNLFHAELDAAASCRLLAVSSSMQRKVLNITRMKRKAEAPKMEADSLLFDGVSLGTTIKRHSEALAGRYTELNNKQKHVAGL</sequence>
<accession>A0A1C7MXM8</accession>
<evidence type="ECO:0000313" key="2">
    <source>
        <dbReference type="Proteomes" id="UP000093000"/>
    </source>
</evidence>
<reference evidence="1 2" key="1">
    <citation type="submission" date="2016-03" db="EMBL/GenBank/DDBJ databases">
        <title>Choanephora cucurbitarum.</title>
        <authorList>
            <person name="Min B."/>
            <person name="Park H."/>
            <person name="Park J.-H."/>
            <person name="Shin H.-D."/>
            <person name="Choi I.-G."/>
        </authorList>
    </citation>
    <scope>NUCLEOTIDE SEQUENCE [LARGE SCALE GENOMIC DNA]</scope>
    <source>
        <strain evidence="1 2">KUS-F28377</strain>
    </source>
</reference>
<keyword evidence="2" id="KW-1185">Reference proteome</keyword>
<dbReference type="Proteomes" id="UP000093000">
    <property type="component" value="Unassembled WGS sequence"/>
</dbReference>
<organism evidence="1 2">
    <name type="scientific">Choanephora cucurbitarum</name>
    <dbReference type="NCBI Taxonomy" id="101091"/>
    <lineage>
        <taxon>Eukaryota</taxon>
        <taxon>Fungi</taxon>
        <taxon>Fungi incertae sedis</taxon>
        <taxon>Mucoromycota</taxon>
        <taxon>Mucoromycotina</taxon>
        <taxon>Mucoromycetes</taxon>
        <taxon>Mucorales</taxon>
        <taxon>Mucorineae</taxon>
        <taxon>Choanephoraceae</taxon>
        <taxon>Choanephoroideae</taxon>
        <taxon>Choanephora</taxon>
    </lineage>
</organism>
<protein>
    <submittedName>
        <fullName evidence="1">Uncharacterized protein</fullName>
    </submittedName>
</protein>
<comment type="caution">
    <text evidence="1">The sequence shown here is derived from an EMBL/GenBank/DDBJ whole genome shotgun (WGS) entry which is preliminary data.</text>
</comment>
<dbReference type="STRING" id="101091.A0A1C7MXM8"/>
<dbReference type="InParanoid" id="A0A1C7MXM8"/>
<gene>
    <name evidence="1" type="ORF">A0J61_10802</name>
</gene>
<evidence type="ECO:0000313" key="1">
    <source>
        <dbReference type="EMBL" id="OBZ81149.1"/>
    </source>
</evidence>
<dbReference type="OrthoDB" id="2281143at2759"/>
<dbReference type="AlphaFoldDB" id="A0A1C7MXM8"/>
<name>A0A1C7MXM8_9FUNG</name>